<evidence type="ECO:0000256" key="1">
    <source>
        <dbReference type="ARBA" id="ARBA00004308"/>
    </source>
</evidence>
<dbReference type="GO" id="GO:0006661">
    <property type="term" value="P:phosphatidylinositol biosynthetic process"/>
    <property type="evidence" value="ECO:0007669"/>
    <property type="project" value="InterPro"/>
</dbReference>
<dbReference type="PANTHER" id="PTHR16023:SF0">
    <property type="entry name" value="PROTEIN VAC14 HOMOLOG"/>
    <property type="match status" value="1"/>
</dbReference>
<dbReference type="PROSITE" id="PS50077">
    <property type="entry name" value="HEAT_REPEAT"/>
    <property type="match status" value="1"/>
</dbReference>
<dbReference type="GO" id="GO:0010008">
    <property type="term" value="C:endosome membrane"/>
    <property type="evidence" value="ECO:0007669"/>
    <property type="project" value="TreeGrafter"/>
</dbReference>
<comment type="subcellular location">
    <subcellularLocation>
        <location evidence="1">Endomembrane system</location>
    </subcellularLocation>
</comment>
<sequence length="896" mass="99893">MQPVVASASSGLNDGITRGLQDKMYDKRKTAALAVEKLVREAQANRDDTRIRSIIQALVNEFTYNFQQPNARNGGLIGLAAAAIALGQDVVGHLNDIVPPVLACFNDQDSRVRYYACESMYNIAKVARGDILRYFNDLFDALSKLAADSELSVKSGAELLDRLLKDIVSEQSTYVIGSTHIQESLNSNLGAVIQNVSSFGDPLDVTAVPPAMPRTFSFSLARFIPLLRERIQTLNPFTRTFLVLWIGVLDSIPDLELIAYLPEFLDGLFSYLSDPNPDVRTLTLNVLGEFLKEIKRVEDLHKRKLKLKTLKSGKGKQTRGYSHKTSKNALETDFGKQKPTESKTKSNSGSDLRRESDGQFVDILQQQEGFVETDPDLDVEEPEGEHEDSDGSFGSKAYEPGEGVMLQYPRMTEILCPHLSSSDEQMQQTAMHWINEFISLSGKPMVPFVPVLVGSVLPCLAHANSSISVVAQATNTNLFNLVSSLDLAGESQKKDGSNTDSIDYRAIMQILTAQLTNSHEETRIAAVKWMAMLHKKAPQGVISATPEIPLTLLNMLSDASEEVVKRDLQLLAQIAEQAPSDEYFVRFIRHLLNLFMTDRRLLETRGSLIVRQLCLSLDPERMYRCMAEILERDEDLDFASTMVQNLNIILVTAPELADLRRRLKSLDSLRSLDVSPKGIMTQKSGNNGPALFVALYKSWCHNPVATFALCLLAQAYEHASNLLATFADLEITVNLLIQVDKLVQLLESPVFTYLRMQLLEPDQYPFLFKCLYGILMLLPQSSAFATLRNRLNSVGSMVMLSTHNRTVASDDYPPSRMQSGAGATNSQFLRSRSDMMNPISLSERTSSLPSGPNTETFVSWQDLLQHFRHVQGKHEKARSLALRGTQSRRRGMTSRK</sequence>
<feature type="compositionally biased region" description="Acidic residues" evidence="6">
    <location>
        <begin position="376"/>
        <end position="390"/>
    </location>
</feature>
<feature type="compositionally biased region" description="Basic residues" evidence="6">
    <location>
        <begin position="311"/>
        <end position="326"/>
    </location>
</feature>
<evidence type="ECO:0000256" key="5">
    <source>
        <dbReference type="PROSITE-ProRule" id="PRU00103"/>
    </source>
</evidence>
<dbReference type="InterPro" id="IPR011989">
    <property type="entry name" value="ARM-like"/>
</dbReference>
<dbReference type="SUPFAM" id="SSF48371">
    <property type="entry name" value="ARM repeat"/>
    <property type="match status" value="1"/>
</dbReference>
<evidence type="ECO:0000259" key="7">
    <source>
        <dbReference type="Pfam" id="PF11916"/>
    </source>
</evidence>
<proteinExistence type="inferred from homology"/>
<feature type="domain" description="Vacuolar protein 14 C-terminal Fig4-binding" evidence="7">
    <location>
        <begin position="600"/>
        <end position="794"/>
    </location>
</feature>
<dbReference type="EMBL" id="KQ965732">
    <property type="protein sequence ID" value="KXS21992.1"/>
    <property type="molecule type" value="Genomic_DNA"/>
</dbReference>
<evidence type="ECO:0000313" key="8">
    <source>
        <dbReference type="EMBL" id="KXS21992.1"/>
    </source>
</evidence>
<feature type="compositionally biased region" description="Basic and acidic residues" evidence="6">
    <location>
        <begin position="333"/>
        <end position="344"/>
    </location>
</feature>
<feature type="region of interest" description="Disordered" evidence="6">
    <location>
        <begin position="311"/>
        <end position="355"/>
    </location>
</feature>
<evidence type="ECO:0000256" key="4">
    <source>
        <dbReference type="ARBA" id="ARBA00023136"/>
    </source>
</evidence>
<evidence type="ECO:0000313" key="9">
    <source>
        <dbReference type="Proteomes" id="UP000070544"/>
    </source>
</evidence>
<keyword evidence="9" id="KW-1185">Reference proteome</keyword>
<dbReference type="OrthoDB" id="5574975at2759"/>
<evidence type="ECO:0000256" key="2">
    <source>
        <dbReference type="ARBA" id="ARBA00010225"/>
    </source>
</evidence>
<dbReference type="GO" id="GO:0070772">
    <property type="term" value="C:PAS complex"/>
    <property type="evidence" value="ECO:0007669"/>
    <property type="project" value="InterPro"/>
</dbReference>
<name>A0A139AZ13_GONPJ</name>
<dbReference type="InterPro" id="IPR021841">
    <property type="entry name" value="VAC14_Fig4p-bd"/>
</dbReference>
<evidence type="ECO:0000256" key="6">
    <source>
        <dbReference type="SAM" id="MobiDB-lite"/>
    </source>
</evidence>
<feature type="region of interest" description="Disordered" evidence="6">
    <location>
        <begin position="376"/>
        <end position="400"/>
    </location>
</feature>
<organism evidence="8 9">
    <name type="scientific">Gonapodya prolifera (strain JEL478)</name>
    <name type="common">Monoblepharis prolifera</name>
    <dbReference type="NCBI Taxonomy" id="1344416"/>
    <lineage>
        <taxon>Eukaryota</taxon>
        <taxon>Fungi</taxon>
        <taxon>Fungi incertae sedis</taxon>
        <taxon>Chytridiomycota</taxon>
        <taxon>Chytridiomycota incertae sedis</taxon>
        <taxon>Monoblepharidomycetes</taxon>
        <taxon>Monoblepharidales</taxon>
        <taxon>Gonapodyaceae</taxon>
        <taxon>Gonapodya</taxon>
    </lineage>
</organism>
<accession>A0A139AZ13</accession>
<protein>
    <submittedName>
        <fullName evidence="8">ARM repeat-containing protein</fullName>
    </submittedName>
</protein>
<dbReference type="InterPro" id="IPR016024">
    <property type="entry name" value="ARM-type_fold"/>
</dbReference>
<dbReference type="AlphaFoldDB" id="A0A139AZ13"/>
<feature type="region of interest" description="Disordered" evidence="6">
    <location>
        <begin position="874"/>
        <end position="896"/>
    </location>
</feature>
<dbReference type="Gene3D" id="1.25.10.10">
    <property type="entry name" value="Leucine-rich Repeat Variant"/>
    <property type="match status" value="2"/>
</dbReference>
<dbReference type="Pfam" id="PF12755">
    <property type="entry name" value="Vac14_Fab1_bd"/>
    <property type="match status" value="1"/>
</dbReference>
<dbReference type="Pfam" id="PF11916">
    <property type="entry name" value="Vac14_Fig4_bd"/>
    <property type="match status" value="1"/>
</dbReference>
<keyword evidence="4" id="KW-0472">Membrane</keyword>
<dbReference type="STRING" id="1344416.A0A139AZ13"/>
<keyword evidence="3" id="KW-0677">Repeat</keyword>
<dbReference type="InterPro" id="IPR026825">
    <property type="entry name" value="Vac14"/>
</dbReference>
<dbReference type="PANTHER" id="PTHR16023">
    <property type="entry name" value="TAX1 BINDING PROTEIN-RELATED"/>
    <property type="match status" value="1"/>
</dbReference>
<reference evidence="8 9" key="1">
    <citation type="journal article" date="2015" name="Genome Biol. Evol.">
        <title>Phylogenomic analyses indicate that early fungi evolved digesting cell walls of algal ancestors of land plants.</title>
        <authorList>
            <person name="Chang Y."/>
            <person name="Wang S."/>
            <person name="Sekimoto S."/>
            <person name="Aerts A.L."/>
            <person name="Choi C."/>
            <person name="Clum A."/>
            <person name="LaButti K.M."/>
            <person name="Lindquist E.A."/>
            <person name="Yee Ngan C."/>
            <person name="Ohm R.A."/>
            <person name="Salamov A.A."/>
            <person name="Grigoriev I.V."/>
            <person name="Spatafora J.W."/>
            <person name="Berbee M.L."/>
        </authorList>
    </citation>
    <scope>NUCLEOTIDE SEQUENCE [LARGE SCALE GENOMIC DNA]</scope>
    <source>
        <strain evidence="8 9">JEL478</strain>
    </source>
</reference>
<dbReference type="GO" id="GO:0000329">
    <property type="term" value="C:fungal-type vacuole membrane"/>
    <property type="evidence" value="ECO:0007669"/>
    <property type="project" value="TreeGrafter"/>
</dbReference>
<dbReference type="Proteomes" id="UP000070544">
    <property type="component" value="Unassembled WGS sequence"/>
</dbReference>
<feature type="repeat" description="HEAT" evidence="5">
    <location>
        <begin position="97"/>
        <end position="133"/>
    </location>
</feature>
<gene>
    <name evidence="8" type="ORF">M427DRAFT_107320</name>
</gene>
<feature type="compositionally biased region" description="Basic residues" evidence="6">
    <location>
        <begin position="886"/>
        <end position="896"/>
    </location>
</feature>
<dbReference type="InterPro" id="IPR021133">
    <property type="entry name" value="HEAT_type_2"/>
</dbReference>
<comment type="similarity">
    <text evidence="2">Belongs to the VAC14 family.</text>
</comment>
<evidence type="ECO:0000256" key="3">
    <source>
        <dbReference type="ARBA" id="ARBA00022737"/>
    </source>
</evidence>
<dbReference type="OMA" id="QCYQHVS"/>